<evidence type="ECO:0000256" key="9">
    <source>
        <dbReference type="SAM" id="MobiDB-lite"/>
    </source>
</evidence>
<dbReference type="NCBIfam" id="TIGR03654">
    <property type="entry name" value="L6_bact"/>
    <property type="match status" value="1"/>
</dbReference>
<evidence type="ECO:0000259" key="10">
    <source>
        <dbReference type="Pfam" id="PF00347"/>
    </source>
</evidence>
<keyword evidence="4 6" id="KW-0689">Ribosomal protein</keyword>
<dbReference type="RefSeq" id="WP_173086789.1">
    <property type="nucleotide sequence ID" value="NZ_BLTE01000020.1"/>
</dbReference>
<dbReference type="PIRSF" id="PIRSF002162">
    <property type="entry name" value="Ribosomal_L6"/>
    <property type="match status" value="1"/>
</dbReference>
<protein>
    <recommendedName>
        <fullName evidence="6">Large ribosomal subunit protein uL6</fullName>
    </recommendedName>
</protein>
<dbReference type="PRINTS" id="PR00059">
    <property type="entry name" value="RIBOSOMALL6"/>
</dbReference>
<organism evidence="11 12">
    <name type="scientific">Fundidesulfovibrio magnetotacticus</name>
    <dbReference type="NCBI Taxonomy" id="2730080"/>
    <lineage>
        <taxon>Bacteria</taxon>
        <taxon>Pseudomonadati</taxon>
        <taxon>Thermodesulfobacteriota</taxon>
        <taxon>Desulfovibrionia</taxon>
        <taxon>Desulfovibrionales</taxon>
        <taxon>Desulfovibrionaceae</taxon>
        <taxon>Fundidesulfovibrio</taxon>
    </lineage>
</organism>
<dbReference type="Pfam" id="PF00347">
    <property type="entry name" value="Ribosomal_L6"/>
    <property type="match status" value="2"/>
</dbReference>
<sequence length="179" mass="19170">MSRIGKKEIEIPKGVEVKVAGEALNVKGPKGALETPAHPKLTYEIDGSVVRVGRTDDSRLARAQHGLRRTLLANCIEGVTKGFSKTLEVIGVGYKVQVAGKAVVLNVGFSHPVEFPLPAGIEAKAEGNKLTISGIDKQLVGETAAQIRRVRPPEPFKGKGIKYDNEQIRRKAGKSGGKK</sequence>
<accession>A0A6V8M550</accession>
<dbReference type="PANTHER" id="PTHR11655:SF14">
    <property type="entry name" value="LARGE RIBOSOMAL SUBUNIT PROTEIN UL6M"/>
    <property type="match status" value="1"/>
</dbReference>
<reference evidence="11 12" key="2">
    <citation type="submission" date="2020-05" db="EMBL/GenBank/DDBJ databases">
        <title>Draft genome sequence of Desulfovibrio sp. strainFSS-1.</title>
        <authorList>
            <person name="Shimoshige H."/>
            <person name="Kobayashi H."/>
            <person name="Maekawa T."/>
        </authorList>
    </citation>
    <scope>NUCLEOTIDE SEQUENCE [LARGE SCALE GENOMIC DNA]</scope>
    <source>
        <strain evidence="11 12">SIID29052-01</strain>
    </source>
</reference>
<dbReference type="Gene3D" id="3.90.930.12">
    <property type="entry name" value="Ribosomal protein L6, alpha-beta domain"/>
    <property type="match status" value="2"/>
</dbReference>
<dbReference type="InterPro" id="IPR019906">
    <property type="entry name" value="Ribosomal_uL6_bac-type"/>
</dbReference>
<dbReference type="SUPFAM" id="SSF56053">
    <property type="entry name" value="Ribosomal protein L6"/>
    <property type="match status" value="2"/>
</dbReference>
<gene>
    <name evidence="6 11" type="primary">rplF</name>
    <name evidence="11" type="ORF">NNJEOMEG_03513</name>
</gene>
<comment type="subunit">
    <text evidence="6">Part of the 50S ribosomal subunit.</text>
</comment>
<dbReference type="PANTHER" id="PTHR11655">
    <property type="entry name" value="60S/50S RIBOSOMAL PROTEIN L6/L9"/>
    <property type="match status" value="1"/>
</dbReference>
<comment type="function">
    <text evidence="6 8">This protein binds to the 23S rRNA, and is important in its secondary structure. It is located near the subunit interface in the base of the L7/L12 stalk, and near the tRNA binding site of the peptidyltransferase center.</text>
</comment>
<dbReference type="GO" id="GO:0002181">
    <property type="term" value="P:cytoplasmic translation"/>
    <property type="evidence" value="ECO:0007669"/>
    <property type="project" value="TreeGrafter"/>
</dbReference>
<dbReference type="FunFam" id="3.90.930.12:FF:000002">
    <property type="entry name" value="50S ribosomal protein L6"/>
    <property type="match status" value="1"/>
</dbReference>
<evidence type="ECO:0000313" key="12">
    <source>
        <dbReference type="Proteomes" id="UP000494245"/>
    </source>
</evidence>
<reference evidence="11 12" key="1">
    <citation type="submission" date="2020-04" db="EMBL/GenBank/DDBJ databases">
        <authorList>
            <consortium name="Desulfovibrio sp. FSS-1 genome sequencing consortium"/>
            <person name="Shimoshige H."/>
            <person name="Kobayashi H."/>
            <person name="Maekawa T."/>
        </authorList>
    </citation>
    <scope>NUCLEOTIDE SEQUENCE [LARGE SCALE GENOMIC DNA]</scope>
    <source>
        <strain evidence="11 12">SIID29052-01</strain>
    </source>
</reference>
<evidence type="ECO:0000256" key="6">
    <source>
        <dbReference type="HAMAP-Rule" id="MF_01365"/>
    </source>
</evidence>
<evidence type="ECO:0000256" key="2">
    <source>
        <dbReference type="ARBA" id="ARBA00022730"/>
    </source>
</evidence>
<keyword evidence="5 6" id="KW-0687">Ribonucleoprotein</keyword>
<dbReference type="InterPro" id="IPR000702">
    <property type="entry name" value="Ribosomal_uL6-like"/>
</dbReference>
<comment type="caution">
    <text evidence="11">The sequence shown here is derived from an EMBL/GenBank/DDBJ whole genome shotgun (WGS) entry which is preliminary data.</text>
</comment>
<dbReference type="HAMAP" id="MF_01365_B">
    <property type="entry name" value="Ribosomal_uL6_B"/>
    <property type="match status" value="1"/>
</dbReference>
<feature type="domain" description="Large ribosomal subunit protein uL6 alpha-beta" evidence="10">
    <location>
        <begin position="90"/>
        <end position="163"/>
    </location>
</feature>
<evidence type="ECO:0000256" key="5">
    <source>
        <dbReference type="ARBA" id="ARBA00023274"/>
    </source>
</evidence>
<dbReference type="AlphaFoldDB" id="A0A6V8M550"/>
<dbReference type="InterPro" id="IPR020040">
    <property type="entry name" value="Ribosomal_uL6_a/b-dom"/>
</dbReference>
<feature type="domain" description="Large ribosomal subunit protein uL6 alpha-beta" evidence="10">
    <location>
        <begin position="11"/>
        <end position="82"/>
    </location>
</feature>
<evidence type="ECO:0000313" key="11">
    <source>
        <dbReference type="EMBL" id="GFK95645.1"/>
    </source>
</evidence>
<dbReference type="EMBL" id="BLTE01000020">
    <property type="protein sequence ID" value="GFK95645.1"/>
    <property type="molecule type" value="Genomic_DNA"/>
</dbReference>
<evidence type="ECO:0000256" key="1">
    <source>
        <dbReference type="ARBA" id="ARBA00009356"/>
    </source>
</evidence>
<keyword evidence="2 6" id="KW-0699">rRNA-binding</keyword>
<evidence type="ECO:0000256" key="3">
    <source>
        <dbReference type="ARBA" id="ARBA00022884"/>
    </source>
</evidence>
<dbReference type="GO" id="GO:0003735">
    <property type="term" value="F:structural constituent of ribosome"/>
    <property type="evidence" value="ECO:0007669"/>
    <property type="project" value="UniProtKB-UniRule"/>
</dbReference>
<evidence type="ECO:0000256" key="4">
    <source>
        <dbReference type="ARBA" id="ARBA00022980"/>
    </source>
</evidence>
<feature type="region of interest" description="Disordered" evidence="9">
    <location>
        <begin position="150"/>
        <end position="179"/>
    </location>
</feature>
<name>A0A6V8M550_9BACT</name>
<keyword evidence="3 6" id="KW-0694">RNA-binding</keyword>
<dbReference type="GO" id="GO:0022625">
    <property type="term" value="C:cytosolic large ribosomal subunit"/>
    <property type="evidence" value="ECO:0007669"/>
    <property type="project" value="UniProtKB-UniRule"/>
</dbReference>
<keyword evidence="12" id="KW-1185">Reference proteome</keyword>
<dbReference type="Proteomes" id="UP000494245">
    <property type="component" value="Unassembled WGS sequence"/>
</dbReference>
<feature type="compositionally biased region" description="Basic residues" evidence="9">
    <location>
        <begin position="170"/>
        <end position="179"/>
    </location>
</feature>
<dbReference type="FunFam" id="3.90.930.12:FF:000001">
    <property type="entry name" value="50S ribosomal protein L6"/>
    <property type="match status" value="1"/>
</dbReference>
<dbReference type="GO" id="GO:0019843">
    <property type="term" value="F:rRNA binding"/>
    <property type="evidence" value="ECO:0007669"/>
    <property type="project" value="UniProtKB-UniRule"/>
</dbReference>
<evidence type="ECO:0000256" key="8">
    <source>
        <dbReference type="RuleBase" id="RU003870"/>
    </source>
</evidence>
<comment type="similarity">
    <text evidence="1 6 7">Belongs to the universal ribosomal protein uL6 family.</text>
</comment>
<dbReference type="InterPro" id="IPR036789">
    <property type="entry name" value="Ribosomal_uL6-like_a/b-dom_sf"/>
</dbReference>
<evidence type="ECO:0000256" key="7">
    <source>
        <dbReference type="RuleBase" id="RU003869"/>
    </source>
</evidence>
<feature type="compositionally biased region" description="Basic and acidic residues" evidence="9">
    <location>
        <begin position="151"/>
        <end position="169"/>
    </location>
</feature>
<proteinExistence type="inferred from homology"/>